<organism evidence="1 2">
    <name type="scientific">Paraglaciecola mesophila KMM 241</name>
    <dbReference type="NCBI Taxonomy" id="1128912"/>
    <lineage>
        <taxon>Bacteria</taxon>
        <taxon>Pseudomonadati</taxon>
        <taxon>Pseudomonadota</taxon>
        <taxon>Gammaproteobacteria</taxon>
        <taxon>Alteromonadales</taxon>
        <taxon>Alteromonadaceae</taxon>
        <taxon>Paraglaciecola</taxon>
    </lineage>
</organism>
<dbReference type="eggNOG" id="COG0463">
    <property type="taxonomic scope" value="Bacteria"/>
</dbReference>
<dbReference type="Proteomes" id="UP000006263">
    <property type="component" value="Unassembled WGS sequence"/>
</dbReference>
<dbReference type="InterPro" id="IPR029044">
    <property type="entry name" value="Nucleotide-diphossugar_trans"/>
</dbReference>
<dbReference type="AlphaFoldDB" id="K6YYS9"/>
<dbReference type="RefSeq" id="WP_006991448.1">
    <property type="nucleotide sequence ID" value="NZ_BAEP01000021.1"/>
</dbReference>
<dbReference type="OrthoDB" id="4614415at2"/>
<evidence type="ECO:0000313" key="1">
    <source>
        <dbReference type="EMBL" id="GAC23297.1"/>
    </source>
</evidence>
<comment type="caution">
    <text evidence="1">The sequence shown here is derived from an EMBL/GenBank/DDBJ whole genome shotgun (WGS) entry which is preliminary data.</text>
</comment>
<dbReference type="EMBL" id="BAEP01000021">
    <property type="protein sequence ID" value="GAC23297.1"/>
    <property type="molecule type" value="Genomic_DNA"/>
</dbReference>
<dbReference type="SUPFAM" id="SSF53448">
    <property type="entry name" value="Nucleotide-diphospho-sugar transferases"/>
    <property type="match status" value="1"/>
</dbReference>
<dbReference type="CDD" id="cd00761">
    <property type="entry name" value="Glyco_tranf_GTA_type"/>
    <property type="match status" value="1"/>
</dbReference>
<accession>K6YYS9</accession>
<gene>
    <name evidence="1" type="ORF">GMES_0998</name>
</gene>
<reference evidence="1 2" key="1">
    <citation type="journal article" date="2017" name="Antonie Van Leeuwenhoek">
        <title>Rhizobium rhizosphaerae sp. nov., a novel species isolated from rice rhizosphere.</title>
        <authorList>
            <person name="Zhao J.J."/>
            <person name="Zhang J."/>
            <person name="Zhang R.J."/>
            <person name="Zhang C.W."/>
            <person name="Yin H.Q."/>
            <person name="Zhang X.X."/>
        </authorList>
    </citation>
    <scope>NUCLEOTIDE SEQUENCE [LARGE SCALE GENOMIC DNA]</scope>
    <source>
        <strain evidence="1 2">KMM 241</strain>
    </source>
</reference>
<proteinExistence type="predicted"/>
<name>K6YYS9_9ALTE</name>
<evidence type="ECO:0000313" key="2">
    <source>
        <dbReference type="Proteomes" id="UP000006263"/>
    </source>
</evidence>
<protein>
    <recommendedName>
        <fullName evidence="3">Glycosyltransferase 2-like domain-containing protein</fullName>
    </recommendedName>
</protein>
<sequence>MIAFIIAFRHPNSTKNYGHVVELLNATLRSLANQTNENYRVYIGCNVAPVLNIDTSKVRICTIDCPIPSSRKEVLLDKGVKRALAIQTANDEIKPDFFFLLDADDLVSTDCVEYLQQQDWTKSPGGYWLERGYLLDMYNRKAQEKYGFNRYCGSSLILSASTLTSKLFTSVATGEKMSTYQEFLQACDEYVLVQVLGDHIAVRGFMASLGLPLQKILRPLTCWKINTGANESNTKIPFGSRSINKEFLTRFSITTIEERQASIFEKLIEKIRLMKSWVASISK</sequence>
<evidence type="ECO:0008006" key="3">
    <source>
        <dbReference type="Google" id="ProtNLM"/>
    </source>
</evidence>